<evidence type="ECO:0000256" key="3">
    <source>
        <dbReference type="ARBA" id="ARBA00022692"/>
    </source>
</evidence>
<dbReference type="NCBIfam" id="TIGR00785">
    <property type="entry name" value="dass"/>
    <property type="match status" value="1"/>
</dbReference>
<feature type="transmembrane region" description="Helical" evidence="7">
    <location>
        <begin position="388"/>
        <end position="409"/>
    </location>
</feature>
<sequence length="502" mass="53823">MSTDAAARTAAGQNPTPPDTRTDNSNPPDLGKRLIKLGICAAITLLLILIPAPAGLTPVAWRLFALYIGVLAALMMRPFPEPVIFFFAIGTTGVLLSGNEDVSVKDLLGGYADPTAWLVFSAFFIGTAFAITGLGKRIAYLLIRAVGSTPLRLGFVACLTDLILAPATPSNAARTGGITYPIMRNVASALDSEPGPKGRRIGRYLTMTTYYASFATSTLFLTAIAFLPLTVKVIQEGLGLEPVTWMQYTTYALVPGLVMLFIVPVAVKIMDPPELEKVDNKAIGQKGLDDLGPMSRREKWLLGLFIAAILTWAIGSFIGINANAVAIMFVGMLLITGVMSWQDMVNDKPAWTTFMWYGGIIGLIGTLSNVGFFAWLGDLIARYINLSGWPWVLVMIVLVVVVIASRYFFASGVVYAGSVLPILVAIAAAAGVPAWPALMLLAMVSIYGGQVTHYSGTLSPVLFGTGYVSQQRWWAMSLAMALIWAVISFVVGIPWWAALGLL</sequence>
<dbReference type="Proteomes" id="UP001596527">
    <property type="component" value="Unassembled WGS sequence"/>
</dbReference>
<proteinExistence type="inferred from homology"/>
<reference evidence="9" key="1">
    <citation type="journal article" date="2019" name="Int. J. Syst. Evol. Microbiol.">
        <title>The Global Catalogue of Microorganisms (GCM) 10K type strain sequencing project: providing services to taxonomists for standard genome sequencing and annotation.</title>
        <authorList>
            <consortium name="The Broad Institute Genomics Platform"/>
            <consortium name="The Broad Institute Genome Sequencing Center for Infectious Disease"/>
            <person name="Wu L."/>
            <person name="Ma J."/>
        </authorList>
    </citation>
    <scope>NUCLEOTIDE SEQUENCE [LARGE SCALE GENOMIC DNA]</scope>
    <source>
        <strain evidence="9">CCUG 56698</strain>
    </source>
</reference>
<keyword evidence="3 7" id="KW-0812">Transmembrane</keyword>
<feature type="transmembrane region" description="Helical" evidence="7">
    <location>
        <begin position="34"/>
        <end position="53"/>
    </location>
</feature>
<dbReference type="InterPro" id="IPR030676">
    <property type="entry name" value="CitT-rel"/>
</dbReference>
<keyword evidence="5 7" id="KW-0472">Membrane</keyword>
<gene>
    <name evidence="8" type="ORF">ACFQWG_10145</name>
</gene>
<evidence type="ECO:0000256" key="7">
    <source>
        <dbReference type="SAM" id="Phobius"/>
    </source>
</evidence>
<feature type="transmembrane region" description="Helical" evidence="7">
    <location>
        <begin position="115"/>
        <end position="134"/>
    </location>
</feature>
<feature type="transmembrane region" description="Helical" evidence="7">
    <location>
        <begin position="59"/>
        <end position="76"/>
    </location>
</feature>
<name>A0ABW2SNS9_9ACTO</name>
<comment type="subcellular location">
    <subcellularLocation>
        <location evidence="1">Membrane</location>
        <topology evidence="1">Multi-pass membrane protein</topology>
    </subcellularLocation>
</comment>
<feature type="region of interest" description="Disordered" evidence="6">
    <location>
        <begin position="1"/>
        <end position="27"/>
    </location>
</feature>
<feature type="transmembrane region" description="Helical" evidence="7">
    <location>
        <begin position="248"/>
        <end position="267"/>
    </location>
</feature>
<evidence type="ECO:0000256" key="2">
    <source>
        <dbReference type="ARBA" id="ARBA00007349"/>
    </source>
</evidence>
<dbReference type="Pfam" id="PF00939">
    <property type="entry name" value="Na_sulph_symp"/>
    <property type="match status" value="1"/>
</dbReference>
<dbReference type="EMBL" id="JBHTEF010000001">
    <property type="protein sequence ID" value="MFC7581554.1"/>
    <property type="molecule type" value="Genomic_DNA"/>
</dbReference>
<evidence type="ECO:0000256" key="5">
    <source>
        <dbReference type="ARBA" id="ARBA00023136"/>
    </source>
</evidence>
<evidence type="ECO:0000256" key="6">
    <source>
        <dbReference type="SAM" id="MobiDB-lite"/>
    </source>
</evidence>
<keyword evidence="4 7" id="KW-1133">Transmembrane helix</keyword>
<comment type="similarity">
    <text evidence="2">Belongs to the SLC13A/DASS transporter (TC 2.A.47) family. DIT1 subfamily.</text>
</comment>
<feature type="transmembrane region" description="Helical" evidence="7">
    <location>
        <begin position="83"/>
        <end position="99"/>
    </location>
</feature>
<dbReference type="PIRSF" id="PIRSF002457">
    <property type="entry name" value="DASS"/>
    <property type="match status" value="1"/>
</dbReference>
<evidence type="ECO:0000256" key="4">
    <source>
        <dbReference type="ARBA" id="ARBA00022989"/>
    </source>
</evidence>
<feature type="transmembrane region" description="Helical" evidence="7">
    <location>
        <begin position="300"/>
        <end position="318"/>
    </location>
</feature>
<dbReference type="RefSeq" id="WP_380974966.1">
    <property type="nucleotide sequence ID" value="NZ_JBHTEF010000001.1"/>
</dbReference>
<dbReference type="PANTHER" id="PTHR42826">
    <property type="entry name" value="DICARBOXYLATE TRANSPORTER 2.1, CHLOROPLASTIC"/>
    <property type="match status" value="1"/>
</dbReference>
<organism evidence="8 9">
    <name type="scientific">Schaalia naturae</name>
    <dbReference type="NCBI Taxonomy" id="635203"/>
    <lineage>
        <taxon>Bacteria</taxon>
        <taxon>Bacillati</taxon>
        <taxon>Actinomycetota</taxon>
        <taxon>Actinomycetes</taxon>
        <taxon>Actinomycetales</taxon>
        <taxon>Actinomycetaceae</taxon>
        <taxon>Schaalia</taxon>
    </lineage>
</organism>
<keyword evidence="9" id="KW-1185">Reference proteome</keyword>
<dbReference type="InterPro" id="IPR001898">
    <property type="entry name" value="SLC13A/DASS"/>
</dbReference>
<evidence type="ECO:0000313" key="8">
    <source>
        <dbReference type="EMBL" id="MFC7581554.1"/>
    </source>
</evidence>
<feature type="transmembrane region" description="Helical" evidence="7">
    <location>
        <begin position="209"/>
        <end position="228"/>
    </location>
</feature>
<comment type="caution">
    <text evidence="8">The sequence shown here is derived from an EMBL/GenBank/DDBJ whole genome shotgun (WGS) entry which is preliminary data.</text>
</comment>
<evidence type="ECO:0000256" key="1">
    <source>
        <dbReference type="ARBA" id="ARBA00004141"/>
    </source>
</evidence>
<feature type="transmembrane region" description="Helical" evidence="7">
    <location>
        <begin position="324"/>
        <end position="342"/>
    </location>
</feature>
<feature type="transmembrane region" description="Helical" evidence="7">
    <location>
        <begin position="354"/>
        <end position="376"/>
    </location>
</feature>
<protein>
    <submittedName>
        <fullName evidence="8">DASS family sodium-coupled anion symporter</fullName>
    </submittedName>
</protein>
<feature type="transmembrane region" description="Helical" evidence="7">
    <location>
        <begin position="473"/>
        <end position="497"/>
    </location>
</feature>
<evidence type="ECO:0000313" key="9">
    <source>
        <dbReference type="Proteomes" id="UP001596527"/>
    </source>
</evidence>
<accession>A0ABW2SNS9</accession>